<evidence type="ECO:0000313" key="3">
    <source>
        <dbReference type="Proteomes" id="UP000750711"/>
    </source>
</evidence>
<feature type="compositionally biased region" description="Polar residues" evidence="1">
    <location>
        <begin position="372"/>
        <end position="383"/>
    </location>
</feature>
<feature type="compositionally biased region" description="Basic and acidic residues" evidence="1">
    <location>
        <begin position="276"/>
        <end position="285"/>
    </location>
</feature>
<organism evidence="2 3">
    <name type="scientific">Trichoglossum hirsutum</name>
    <dbReference type="NCBI Taxonomy" id="265104"/>
    <lineage>
        <taxon>Eukaryota</taxon>
        <taxon>Fungi</taxon>
        <taxon>Dikarya</taxon>
        <taxon>Ascomycota</taxon>
        <taxon>Pezizomycotina</taxon>
        <taxon>Geoglossomycetes</taxon>
        <taxon>Geoglossales</taxon>
        <taxon>Geoglossaceae</taxon>
        <taxon>Trichoglossum</taxon>
    </lineage>
</organism>
<feature type="region of interest" description="Disordered" evidence="1">
    <location>
        <begin position="166"/>
        <end position="391"/>
    </location>
</feature>
<dbReference type="AlphaFoldDB" id="A0A9P8I5Q1"/>
<reference evidence="2" key="1">
    <citation type="submission" date="2021-03" db="EMBL/GenBank/DDBJ databases">
        <title>Comparative genomics and phylogenomic investigation of the class Geoglossomycetes provide insights into ecological specialization and systematics.</title>
        <authorList>
            <person name="Melie T."/>
            <person name="Pirro S."/>
            <person name="Miller A.N."/>
            <person name="Quandt A."/>
        </authorList>
    </citation>
    <scope>NUCLEOTIDE SEQUENCE</scope>
    <source>
        <strain evidence="2">CAQ_001_2017</strain>
    </source>
</reference>
<evidence type="ECO:0000313" key="2">
    <source>
        <dbReference type="EMBL" id="KAH0548663.1"/>
    </source>
</evidence>
<accession>A0A9P8I5Q1</accession>
<name>A0A9P8I5Q1_9PEZI</name>
<dbReference type="Proteomes" id="UP000750711">
    <property type="component" value="Unassembled WGS sequence"/>
</dbReference>
<gene>
    <name evidence="2" type="ORF">GP486_007793</name>
</gene>
<keyword evidence="3" id="KW-1185">Reference proteome</keyword>
<comment type="caution">
    <text evidence="2">The sequence shown here is derived from an EMBL/GenBank/DDBJ whole genome shotgun (WGS) entry which is preliminary data.</text>
</comment>
<sequence>MSLSTAPCRTEEDHRSNGAQVYITAWSWLAEPDRERDSDDPHCIPKTLRRADPRAQRIIMFDRPGRFANRQRHGPPRRLDLKADAGGGDTFRFPSPAMEPQTIRWVVPDPEDQREKTSNQRRAFTGWLGTSVDPRSPLPDASMASKGQFRSSLDGWQSMKEALHDHVSCDGDGESGSETQHERTPVGGSDSEKKYKRTPVGGGSDSEKQYKRTPVGWWVRPREEAGSEKAIRKGGQMMMRPSCGPRELAEFLKSPRVPLRPPPGIWSNSSISMRPSCERPKEPAEPLKSPKAPLRPPPGIWSNSSMVRLAREPKEPREPPRSPRAPPPLRRRPRMRPVCEPPKEPAELLKSPKAPAGIWSQPSVFEPPFPQARQSVPANNPWSQVRRRDWS</sequence>
<evidence type="ECO:0000256" key="1">
    <source>
        <dbReference type="SAM" id="MobiDB-lite"/>
    </source>
</evidence>
<protein>
    <submittedName>
        <fullName evidence="2">Uncharacterized protein</fullName>
    </submittedName>
</protein>
<dbReference type="EMBL" id="JAGHQM010002433">
    <property type="protein sequence ID" value="KAH0548663.1"/>
    <property type="molecule type" value="Genomic_DNA"/>
</dbReference>
<feature type="region of interest" description="Disordered" evidence="1">
    <location>
        <begin position="108"/>
        <end position="151"/>
    </location>
</feature>
<feature type="compositionally biased region" description="Basic and acidic residues" evidence="1">
    <location>
        <begin position="309"/>
        <end position="321"/>
    </location>
</feature>
<proteinExistence type="predicted"/>
<feature type="compositionally biased region" description="Basic and acidic residues" evidence="1">
    <location>
        <begin position="220"/>
        <end position="231"/>
    </location>
</feature>